<gene>
    <name evidence="1" type="ORF">LQ567_04470</name>
</gene>
<dbReference type="Proteomes" id="UP001199816">
    <property type="component" value="Unassembled WGS sequence"/>
</dbReference>
<comment type="caution">
    <text evidence="1">The sequence shown here is derived from an EMBL/GenBank/DDBJ whole genome shotgun (WGS) entry which is preliminary data.</text>
</comment>
<keyword evidence="2" id="KW-1185">Reference proteome</keyword>
<dbReference type="EMBL" id="JAJNEC010000004">
    <property type="protein sequence ID" value="MCD2422003.1"/>
    <property type="molecule type" value="Genomic_DNA"/>
</dbReference>
<dbReference type="RefSeq" id="WP_231002907.1">
    <property type="nucleotide sequence ID" value="NZ_JAJNEC010000004.1"/>
</dbReference>
<organism evidence="1 2">
    <name type="scientific">Niabella pedocola</name>
    <dbReference type="NCBI Taxonomy" id="1752077"/>
    <lineage>
        <taxon>Bacteria</taxon>
        <taxon>Pseudomonadati</taxon>
        <taxon>Bacteroidota</taxon>
        <taxon>Chitinophagia</taxon>
        <taxon>Chitinophagales</taxon>
        <taxon>Chitinophagaceae</taxon>
        <taxon>Niabella</taxon>
    </lineage>
</organism>
<reference evidence="1 2" key="1">
    <citation type="submission" date="2021-11" db="EMBL/GenBank/DDBJ databases">
        <title>Genomic of Niabella pedocola.</title>
        <authorList>
            <person name="Wu T."/>
        </authorList>
    </citation>
    <scope>NUCLEOTIDE SEQUENCE [LARGE SCALE GENOMIC DNA]</scope>
    <source>
        <strain evidence="1 2">JCM 31011</strain>
    </source>
</reference>
<proteinExistence type="predicted"/>
<accession>A0ABS8PNZ1</accession>
<evidence type="ECO:0000313" key="1">
    <source>
        <dbReference type="EMBL" id="MCD2422003.1"/>
    </source>
</evidence>
<name>A0ABS8PNZ1_9BACT</name>
<evidence type="ECO:0000313" key="2">
    <source>
        <dbReference type="Proteomes" id="UP001199816"/>
    </source>
</evidence>
<protein>
    <submittedName>
        <fullName evidence="1">Uncharacterized protein</fullName>
    </submittedName>
</protein>
<sequence>MAAYSILINVPKAADIILIQLVRLLKEAVYTRSVKCSSGAIASDQQSIEWNIEGSISFHDICNFINGITRNIHAPYRYSIINRDPALLSRN</sequence>